<feature type="domain" description="ZipA C-terminal FtsZ-binding" evidence="12">
    <location>
        <begin position="249"/>
        <end position="375"/>
    </location>
</feature>
<keyword evidence="1 9" id="KW-1003">Cell membrane</keyword>
<evidence type="ECO:0000256" key="4">
    <source>
        <dbReference type="ARBA" id="ARBA00022692"/>
    </source>
</evidence>
<comment type="subcellular location">
    <subcellularLocation>
        <location evidence="9">Cell inner membrane</location>
        <topology evidence="9">Single-pass type I membrane protein</topology>
    </subcellularLocation>
</comment>
<dbReference type="OrthoDB" id="8521018at2"/>
<organism evidence="13 14">
    <name type="scientific">Nitrosomonas ureae</name>
    <dbReference type="NCBI Taxonomy" id="44577"/>
    <lineage>
        <taxon>Bacteria</taxon>
        <taxon>Pseudomonadati</taxon>
        <taxon>Pseudomonadota</taxon>
        <taxon>Betaproteobacteria</taxon>
        <taxon>Nitrosomonadales</taxon>
        <taxon>Nitrosomonadaceae</taxon>
        <taxon>Nitrosomonas</taxon>
    </lineage>
</organism>
<dbReference type="GO" id="GO:0032153">
    <property type="term" value="C:cell division site"/>
    <property type="evidence" value="ECO:0007669"/>
    <property type="project" value="TreeGrafter"/>
</dbReference>
<reference evidence="13 14" key="1">
    <citation type="submission" date="2016-10" db="EMBL/GenBank/DDBJ databases">
        <authorList>
            <person name="de Groot N.N."/>
        </authorList>
    </citation>
    <scope>NUCLEOTIDE SEQUENCE [LARGE SCALE GENOMIC DNA]</scope>
    <source>
        <strain evidence="13 14">Nm13</strain>
    </source>
</reference>
<evidence type="ECO:0000313" key="13">
    <source>
        <dbReference type="EMBL" id="SEF75469.1"/>
    </source>
</evidence>
<accession>A0A1H5UK76</accession>
<name>A0A1H5UK76_9PROT</name>
<evidence type="ECO:0000256" key="7">
    <source>
        <dbReference type="ARBA" id="ARBA00023306"/>
    </source>
</evidence>
<dbReference type="PANTHER" id="PTHR38685:SF1">
    <property type="entry name" value="CELL DIVISION PROTEIN ZIPA"/>
    <property type="match status" value="1"/>
</dbReference>
<dbReference type="SUPFAM" id="SSF64383">
    <property type="entry name" value="Cell-division protein ZipA, C-terminal domain"/>
    <property type="match status" value="1"/>
</dbReference>
<dbReference type="AlphaFoldDB" id="A0A1H5UK76"/>
<dbReference type="InterPro" id="IPR011919">
    <property type="entry name" value="Cell_div_ZipA"/>
</dbReference>
<feature type="transmembrane region" description="Helical" evidence="11">
    <location>
        <begin position="12"/>
        <end position="30"/>
    </location>
</feature>
<comment type="function">
    <text evidence="8">Essential cell division protein that stabilizes the FtsZ protofilaments by cross-linking them and that serves as a cytoplasmic membrane anchor for the Z ring. Also required for the recruitment to the septal ring of downstream cell division proteins.</text>
</comment>
<evidence type="ECO:0000256" key="10">
    <source>
        <dbReference type="SAM" id="MobiDB-lite"/>
    </source>
</evidence>
<keyword evidence="3 8" id="KW-0132">Cell division</keyword>
<keyword evidence="6 9" id="KW-0472">Membrane</keyword>
<evidence type="ECO:0000256" key="8">
    <source>
        <dbReference type="RuleBase" id="RU003612"/>
    </source>
</evidence>
<dbReference type="GO" id="GO:0000917">
    <property type="term" value="P:division septum assembly"/>
    <property type="evidence" value="ECO:0007669"/>
    <property type="project" value="TreeGrafter"/>
</dbReference>
<evidence type="ECO:0000256" key="11">
    <source>
        <dbReference type="SAM" id="Phobius"/>
    </source>
</evidence>
<keyword evidence="2 9" id="KW-0997">Cell inner membrane</keyword>
<dbReference type="Proteomes" id="UP000236753">
    <property type="component" value="Unassembled WGS sequence"/>
</dbReference>
<dbReference type="GO" id="GO:0005886">
    <property type="term" value="C:plasma membrane"/>
    <property type="evidence" value="ECO:0007669"/>
    <property type="project" value="UniProtKB-SubCell"/>
</dbReference>
<dbReference type="Gene3D" id="3.30.1400.10">
    <property type="entry name" value="ZipA, C-terminal FtsZ-binding domain"/>
    <property type="match status" value="1"/>
</dbReference>
<dbReference type="Pfam" id="PF04354">
    <property type="entry name" value="ZipA_C"/>
    <property type="match status" value="1"/>
</dbReference>
<evidence type="ECO:0000256" key="9">
    <source>
        <dbReference type="RuleBase" id="RU003613"/>
    </source>
</evidence>
<protein>
    <recommendedName>
        <fullName evidence="8">Cell division protein ZipA</fullName>
    </recommendedName>
</protein>
<evidence type="ECO:0000259" key="12">
    <source>
        <dbReference type="SMART" id="SM00771"/>
    </source>
</evidence>
<evidence type="ECO:0000256" key="5">
    <source>
        <dbReference type="ARBA" id="ARBA00022989"/>
    </source>
</evidence>
<dbReference type="InterPro" id="IPR036765">
    <property type="entry name" value="ZipA_FtsZ-bd_C_sf"/>
</dbReference>
<gene>
    <name evidence="13" type="ORF">SAMN05216334_10846</name>
</gene>
<evidence type="ECO:0000256" key="6">
    <source>
        <dbReference type="ARBA" id="ARBA00023136"/>
    </source>
</evidence>
<evidence type="ECO:0000256" key="1">
    <source>
        <dbReference type="ARBA" id="ARBA00022475"/>
    </source>
</evidence>
<proteinExistence type="inferred from homology"/>
<sequence>MEILSMSDLQVSLIIIGIIIIVAVAVFNWLQQLRYRREVQAAFDHKHDDILLDAHHSDEPFQRIEPKFNKKISDVALDTLTQADDQADLPPVESKKTSVTPPAHPTINIPQTGIPVNSATTSPLLDYDSNTNYIVNIRSGSVITNTHIAKLLQRKFDFGKPVYWLGQQDKNEPWEEISNESNVDSDGYCHLKGCLQLADRAGPISEVNLSKFRDLVLDFASQVNASAECPDIVSAHEKAVMLDKFCAEVDVMIGINIISKDDGAFVGTKIRALAEASGFRLETDGLFKYRDDSNNVLFTLNNYESSPFLPENIKSLTTHGVTFLLDVPRVAHGERVFDQMTHLAKIFSNTLGGIVVDDNRVPLSDSGLQKSKQQLLEIQILMKKNHINAGSPSALRLFV</sequence>
<dbReference type="EMBL" id="FNUX01000008">
    <property type="protein sequence ID" value="SEF75469.1"/>
    <property type="molecule type" value="Genomic_DNA"/>
</dbReference>
<keyword evidence="7 8" id="KW-0131">Cell cycle</keyword>
<evidence type="ECO:0000256" key="2">
    <source>
        <dbReference type="ARBA" id="ARBA00022519"/>
    </source>
</evidence>
<evidence type="ECO:0000256" key="3">
    <source>
        <dbReference type="ARBA" id="ARBA00022618"/>
    </source>
</evidence>
<dbReference type="RefSeq" id="WP_103966219.1">
    <property type="nucleotide sequence ID" value="NZ_FNUX01000008.1"/>
</dbReference>
<keyword evidence="4 9" id="KW-0812">Transmembrane</keyword>
<dbReference type="SMART" id="SM00771">
    <property type="entry name" value="ZipA_C"/>
    <property type="match status" value="1"/>
</dbReference>
<feature type="region of interest" description="Disordered" evidence="10">
    <location>
        <begin position="86"/>
        <end position="113"/>
    </location>
</feature>
<keyword evidence="5 11" id="KW-1133">Transmembrane helix</keyword>
<comment type="similarity">
    <text evidence="8">Belongs to the ZipA family.</text>
</comment>
<evidence type="ECO:0000313" key="14">
    <source>
        <dbReference type="Proteomes" id="UP000236753"/>
    </source>
</evidence>
<dbReference type="InterPro" id="IPR007449">
    <property type="entry name" value="ZipA_FtsZ-bd_C"/>
</dbReference>
<dbReference type="PANTHER" id="PTHR38685">
    <property type="entry name" value="CELL DIVISION PROTEIN ZIPA"/>
    <property type="match status" value="1"/>
</dbReference>